<feature type="domain" description="Aminotransferase class I/classII large" evidence="8">
    <location>
        <begin position="33"/>
        <end position="377"/>
    </location>
</feature>
<comment type="catalytic activity">
    <reaction evidence="6">
        <text>L-aspartate + 2-oxoglutarate = oxaloacetate + L-glutamate</text>
        <dbReference type="Rhea" id="RHEA:21824"/>
        <dbReference type="ChEBI" id="CHEBI:16452"/>
        <dbReference type="ChEBI" id="CHEBI:16810"/>
        <dbReference type="ChEBI" id="CHEBI:29985"/>
        <dbReference type="ChEBI" id="CHEBI:29991"/>
        <dbReference type="EC" id="2.6.1.1"/>
    </reaction>
</comment>
<evidence type="ECO:0000256" key="1">
    <source>
        <dbReference type="ARBA" id="ARBA00001933"/>
    </source>
</evidence>
<dbReference type="PROSITE" id="PS00105">
    <property type="entry name" value="AA_TRANSFER_CLASS_1"/>
    <property type="match status" value="1"/>
</dbReference>
<dbReference type="GO" id="GO:0030170">
    <property type="term" value="F:pyridoxal phosphate binding"/>
    <property type="evidence" value="ECO:0007669"/>
    <property type="project" value="InterPro"/>
</dbReference>
<dbReference type="PANTHER" id="PTHR46383">
    <property type="entry name" value="ASPARTATE AMINOTRANSFERASE"/>
    <property type="match status" value="1"/>
</dbReference>
<dbReference type="InterPro" id="IPR015424">
    <property type="entry name" value="PyrdxlP-dep_Trfase"/>
</dbReference>
<evidence type="ECO:0000259" key="8">
    <source>
        <dbReference type="Pfam" id="PF00155"/>
    </source>
</evidence>
<reference evidence="9 10" key="1">
    <citation type="submission" date="2019-07" db="EMBL/GenBank/DDBJ databases">
        <title>Whole genome shotgun sequence of Reyranella soli NBRC 108950.</title>
        <authorList>
            <person name="Hosoyama A."/>
            <person name="Uohara A."/>
            <person name="Ohji S."/>
            <person name="Ichikawa N."/>
        </authorList>
    </citation>
    <scope>NUCLEOTIDE SEQUENCE [LARGE SCALE GENOMIC DNA]</scope>
    <source>
        <strain evidence="9 10">NBRC 108950</strain>
    </source>
</reference>
<dbReference type="RefSeq" id="WP_147146656.1">
    <property type="nucleotide sequence ID" value="NZ_BKAJ01000016.1"/>
</dbReference>
<dbReference type="GO" id="GO:0006520">
    <property type="term" value="P:amino acid metabolic process"/>
    <property type="evidence" value="ECO:0007669"/>
    <property type="project" value="InterPro"/>
</dbReference>
<comment type="caution">
    <text evidence="9">The sequence shown here is derived from an EMBL/GenBank/DDBJ whole genome shotgun (WGS) entry which is preliminary data.</text>
</comment>
<evidence type="ECO:0000256" key="5">
    <source>
        <dbReference type="ARBA" id="ARBA00022898"/>
    </source>
</evidence>
<keyword evidence="3 7" id="KW-0032">Aminotransferase</keyword>
<dbReference type="SUPFAM" id="SSF53383">
    <property type="entry name" value="PLP-dependent transferases"/>
    <property type="match status" value="1"/>
</dbReference>
<dbReference type="InterPro" id="IPR004838">
    <property type="entry name" value="NHTrfase_class1_PyrdxlP-BS"/>
</dbReference>
<dbReference type="GO" id="GO:0004069">
    <property type="term" value="F:L-aspartate:2-oxoglutarate aminotransferase activity"/>
    <property type="evidence" value="ECO:0007669"/>
    <property type="project" value="UniProtKB-EC"/>
</dbReference>
<sequence>MSGKLSRRGGAVDPFIVMDVMAAAAEKEAAGDTVIHLEVGQPSTPAPKGALAAAHAALDSDRIGYVAALGIPALRERIARHYREAYRTEVSPERVIVTTGSSGGFPLAFLASFDAGDRVALAAPGYPAYRNILTALNLEAVDLPTSAADLFQPTVEALKKAGRIDGLIVASPSNPTGTMVGHAEMKALAGWCADNGVRLISDEIYHGIVYEGDTASAVEVSDEAIVVNSFSKYFSMTGWRVGWLVVPQELVRPIERLTQNFFISVPTLSQHAALAAFDCRGELDGHVRRYRRNRDLLLAGLPEAGFDRFAPAEGAFYLYCDVAHLTNDSRDFCKRMLAETGVATTPGVDFDRARGAGTLRISFAGSAAEMEEAVRRLKAWRRP</sequence>
<keyword evidence="5" id="KW-0663">Pyridoxal phosphate</keyword>
<proteinExistence type="inferred from homology"/>
<evidence type="ECO:0000256" key="6">
    <source>
        <dbReference type="ARBA" id="ARBA00049185"/>
    </source>
</evidence>
<dbReference type="CDD" id="cd00609">
    <property type="entry name" value="AAT_like"/>
    <property type="match status" value="1"/>
</dbReference>
<dbReference type="InterPro" id="IPR015421">
    <property type="entry name" value="PyrdxlP-dep_Trfase_major"/>
</dbReference>
<evidence type="ECO:0000256" key="2">
    <source>
        <dbReference type="ARBA" id="ARBA00007441"/>
    </source>
</evidence>
<protein>
    <recommendedName>
        <fullName evidence="7">Aminotransferase</fullName>
        <ecNumber evidence="7">2.6.1.-</ecNumber>
    </recommendedName>
</protein>
<comment type="cofactor">
    <cofactor evidence="1 7">
        <name>pyridoxal 5'-phosphate</name>
        <dbReference type="ChEBI" id="CHEBI:597326"/>
    </cofactor>
</comment>
<evidence type="ECO:0000256" key="7">
    <source>
        <dbReference type="RuleBase" id="RU000481"/>
    </source>
</evidence>
<dbReference type="EMBL" id="BKAJ01000016">
    <property type="protein sequence ID" value="GEP53734.1"/>
    <property type="molecule type" value="Genomic_DNA"/>
</dbReference>
<evidence type="ECO:0000256" key="3">
    <source>
        <dbReference type="ARBA" id="ARBA00022576"/>
    </source>
</evidence>
<comment type="similarity">
    <text evidence="2 7">Belongs to the class-I pyridoxal-phosphate-dependent aminotransferase family.</text>
</comment>
<dbReference type="Gene3D" id="3.40.640.10">
    <property type="entry name" value="Type I PLP-dependent aspartate aminotransferase-like (Major domain)"/>
    <property type="match status" value="1"/>
</dbReference>
<dbReference type="InterPro" id="IPR004839">
    <property type="entry name" value="Aminotransferase_I/II_large"/>
</dbReference>
<accession>A0A512N430</accession>
<dbReference type="Pfam" id="PF00155">
    <property type="entry name" value="Aminotran_1_2"/>
    <property type="match status" value="1"/>
</dbReference>
<dbReference type="AlphaFoldDB" id="A0A512N430"/>
<dbReference type="InterPro" id="IPR050596">
    <property type="entry name" value="AspAT/PAT-like"/>
</dbReference>
<name>A0A512N430_9HYPH</name>
<keyword evidence="10" id="KW-1185">Reference proteome</keyword>
<keyword evidence="4 7" id="KW-0808">Transferase</keyword>
<dbReference type="Proteomes" id="UP000321058">
    <property type="component" value="Unassembled WGS sequence"/>
</dbReference>
<evidence type="ECO:0000313" key="10">
    <source>
        <dbReference type="Proteomes" id="UP000321058"/>
    </source>
</evidence>
<evidence type="ECO:0000256" key="4">
    <source>
        <dbReference type="ARBA" id="ARBA00022679"/>
    </source>
</evidence>
<dbReference type="OrthoDB" id="9804407at2"/>
<dbReference type="EC" id="2.6.1.-" evidence="7"/>
<organism evidence="9 10">
    <name type="scientific">Reyranella soli</name>
    <dbReference type="NCBI Taxonomy" id="1230389"/>
    <lineage>
        <taxon>Bacteria</taxon>
        <taxon>Pseudomonadati</taxon>
        <taxon>Pseudomonadota</taxon>
        <taxon>Alphaproteobacteria</taxon>
        <taxon>Hyphomicrobiales</taxon>
        <taxon>Reyranellaceae</taxon>
        <taxon>Reyranella</taxon>
    </lineage>
</organism>
<evidence type="ECO:0000313" key="9">
    <source>
        <dbReference type="EMBL" id="GEP53734.1"/>
    </source>
</evidence>
<dbReference type="PANTHER" id="PTHR46383:SF2">
    <property type="entry name" value="AMINOTRANSFERASE"/>
    <property type="match status" value="1"/>
</dbReference>
<gene>
    <name evidence="9" type="ORF">RSO01_09000</name>
</gene>